<feature type="domain" description="Glycosyl transferase family 1" evidence="3">
    <location>
        <begin position="171"/>
        <end position="314"/>
    </location>
</feature>
<dbReference type="Pfam" id="PF13439">
    <property type="entry name" value="Glyco_transf_4"/>
    <property type="match status" value="1"/>
</dbReference>
<reference evidence="5" key="1">
    <citation type="submission" date="2020-08" db="EMBL/GenBank/DDBJ databases">
        <title>Pontibacter sp. SD6 16S ribosomal RNA gene Genome sequencing and assembly.</title>
        <authorList>
            <person name="Kang M."/>
        </authorList>
    </citation>
    <scope>NUCLEOTIDE SEQUENCE</scope>
    <source>
        <strain evidence="5">SD6</strain>
    </source>
</reference>
<feature type="domain" description="Glycosyltransferase subfamily 4-like N-terminal" evidence="4">
    <location>
        <begin position="46"/>
        <end position="138"/>
    </location>
</feature>
<dbReference type="PANTHER" id="PTHR12526:SF510">
    <property type="entry name" value="D-INOSITOL 3-PHOSPHATE GLYCOSYLTRANSFERASE"/>
    <property type="match status" value="1"/>
</dbReference>
<dbReference type="InterPro" id="IPR001296">
    <property type="entry name" value="Glyco_trans_1"/>
</dbReference>
<dbReference type="AlphaFoldDB" id="A0A923N3L8"/>
<evidence type="ECO:0000313" key="5">
    <source>
        <dbReference type="EMBL" id="MBC5991626.1"/>
    </source>
</evidence>
<accession>A0A923N3L8</accession>
<dbReference type="SUPFAM" id="SSF53756">
    <property type="entry name" value="UDP-Glycosyltransferase/glycogen phosphorylase"/>
    <property type="match status" value="1"/>
</dbReference>
<organism evidence="5 6">
    <name type="scientific">Pontibacter cellulosilyticus</name>
    <dbReference type="NCBI Taxonomy" id="1720253"/>
    <lineage>
        <taxon>Bacteria</taxon>
        <taxon>Pseudomonadati</taxon>
        <taxon>Bacteroidota</taxon>
        <taxon>Cytophagia</taxon>
        <taxon>Cytophagales</taxon>
        <taxon>Hymenobacteraceae</taxon>
        <taxon>Pontibacter</taxon>
    </lineage>
</organism>
<evidence type="ECO:0000256" key="2">
    <source>
        <dbReference type="ARBA" id="ARBA00022679"/>
    </source>
</evidence>
<keyword evidence="1" id="KW-0328">Glycosyltransferase</keyword>
<dbReference type="GO" id="GO:0016757">
    <property type="term" value="F:glycosyltransferase activity"/>
    <property type="evidence" value="ECO:0007669"/>
    <property type="project" value="UniProtKB-KW"/>
</dbReference>
<gene>
    <name evidence="5" type="ORF">H8S84_02110</name>
</gene>
<comment type="caution">
    <text evidence="5">The sequence shown here is derived from an EMBL/GenBank/DDBJ whole genome shotgun (WGS) entry which is preliminary data.</text>
</comment>
<dbReference type="Gene3D" id="3.40.50.2000">
    <property type="entry name" value="Glycogen Phosphorylase B"/>
    <property type="match status" value="2"/>
</dbReference>
<evidence type="ECO:0000313" key="6">
    <source>
        <dbReference type="Proteomes" id="UP000603640"/>
    </source>
</evidence>
<protein>
    <submittedName>
        <fullName evidence="5">Glycosyltransferase family 4 protein</fullName>
    </submittedName>
</protein>
<proteinExistence type="predicted"/>
<dbReference type="Proteomes" id="UP000603640">
    <property type="component" value="Unassembled WGS sequence"/>
</dbReference>
<dbReference type="EMBL" id="JACRVF010000001">
    <property type="protein sequence ID" value="MBC5991626.1"/>
    <property type="molecule type" value="Genomic_DNA"/>
</dbReference>
<evidence type="ECO:0000256" key="1">
    <source>
        <dbReference type="ARBA" id="ARBA00022676"/>
    </source>
</evidence>
<dbReference type="Pfam" id="PF00534">
    <property type="entry name" value="Glycos_transf_1"/>
    <property type="match status" value="1"/>
</dbReference>
<evidence type="ECO:0000259" key="4">
    <source>
        <dbReference type="Pfam" id="PF13439"/>
    </source>
</evidence>
<dbReference type="InterPro" id="IPR028098">
    <property type="entry name" value="Glyco_trans_4-like_N"/>
</dbReference>
<evidence type="ECO:0000259" key="3">
    <source>
        <dbReference type="Pfam" id="PF00534"/>
    </source>
</evidence>
<keyword evidence="6" id="KW-1185">Reference proteome</keyword>
<sequence>MKALLNSSSVSKVKVSSAYDASGDLKYVKASQFTGYAGKRIQYLLDTIKAALSADILITGHINLSLVGVLAKVLRPKLTLVCIAHGIDVWYDLSKLKRLMLIKSDHILSVSSFTRQKLIERHKLSTSKISVFPNTLDPYFKLPSSFLKPEYLLRRYKVSETWPVLLSVCRLSSLEGYKGYDTVISALPAILKVFPDVKYIIVGKYDQGEYRRINSLTKELGVEDHVLLTGFVPEVELTDHFLLGDVYTMPSREEGFGIVYIEAMACGLPVIAGNADGSVDALDHGKLGTLIDPTNSVELADATVALLRDPMSLDQKRDLQRRVMDKFGFERFSSRLNQFLEEIKK</sequence>
<keyword evidence="2" id="KW-0808">Transferase</keyword>
<dbReference type="PANTHER" id="PTHR12526">
    <property type="entry name" value="GLYCOSYLTRANSFERASE"/>
    <property type="match status" value="1"/>
</dbReference>
<dbReference type="CDD" id="cd03801">
    <property type="entry name" value="GT4_PimA-like"/>
    <property type="match status" value="1"/>
</dbReference>
<name>A0A923N3L8_9BACT</name>